<organism evidence="3 4">
    <name type="scientific">Variovorax robiniae</name>
    <dbReference type="NCBI Taxonomy" id="1836199"/>
    <lineage>
        <taxon>Bacteria</taxon>
        <taxon>Pseudomonadati</taxon>
        <taxon>Pseudomonadota</taxon>
        <taxon>Betaproteobacteria</taxon>
        <taxon>Burkholderiales</taxon>
        <taxon>Comamonadaceae</taxon>
        <taxon>Variovorax</taxon>
    </lineage>
</organism>
<dbReference type="EC" id="1.17.8.1" evidence="3"/>
<dbReference type="EMBL" id="JBBKZS010000007">
    <property type="protein sequence ID" value="MEJ8856487.1"/>
    <property type="molecule type" value="Genomic_DNA"/>
</dbReference>
<dbReference type="PANTHER" id="PTHR42923:SF47">
    <property type="entry name" value="BLR3003 PROTEIN"/>
    <property type="match status" value="1"/>
</dbReference>
<dbReference type="InterPro" id="IPR017830">
    <property type="entry name" value="SQase_HpnE"/>
</dbReference>
<keyword evidence="3" id="KW-0560">Oxidoreductase</keyword>
<dbReference type="RefSeq" id="WP_340336552.1">
    <property type="nucleotide sequence ID" value="NZ_JBBKZS010000007.1"/>
</dbReference>
<reference evidence="3 4" key="1">
    <citation type="submission" date="2024-03" db="EMBL/GenBank/DDBJ databases">
        <title>Novel species of the genus Variovorax.</title>
        <authorList>
            <person name="Liu Q."/>
            <person name="Xin Y.-H."/>
        </authorList>
    </citation>
    <scope>NUCLEOTIDE SEQUENCE [LARGE SCALE GENOMIC DNA]</scope>
    <source>
        <strain evidence="3 4">KACC 18901</strain>
    </source>
</reference>
<proteinExistence type="predicted"/>
<evidence type="ECO:0000313" key="3">
    <source>
        <dbReference type="EMBL" id="MEJ8856487.1"/>
    </source>
</evidence>
<evidence type="ECO:0000256" key="1">
    <source>
        <dbReference type="SAM" id="SignalP"/>
    </source>
</evidence>
<gene>
    <name evidence="3" type="primary">hpnE</name>
    <name evidence="3" type="ORF">WKW79_18065</name>
</gene>
<accession>A0ABU8X9J6</accession>
<dbReference type="InterPro" id="IPR036188">
    <property type="entry name" value="FAD/NAD-bd_sf"/>
</dbReference>
<feature type="chain" id="PRO_5046670011" evidence="1">
    <location>
        <begin position="22"/>
        <end position="421"/>
    </location>
</feature>
<keyword evidence="4" id="KW-1185">Reference proteome</keyword>
<feature type="domain" description="Amine oxidase" evidence="2">
    <location>
        <begin position="13"/>
        <end position="418"/>
    </location>
</feature>
<dbReference type="PANTHER" id="PTHR42923">
    <property type="entry name" value="PROTOPORPHYRINOGEN OXIDASE"/>
    <property type="match status" value="1"/>
</dbReference>
<dbReference type="InterPro" id="IPR002937">
    <property type="entry name" value="Amino_oxidase"/>
</dbReference>
<dbReference type="SUPFAM" id="SSF51905">
    <property type="entry name" value="FAD/NAD(P)-binding domain"/>
    <property type="match status" value="1"/>
</dbReference>
<sequence>MSKRIAIIGAGWAGLAAAVEATSAGHTVTVFETAHTLGGRARAVQAMRADGTPITLDSGQHIMIGAYAQTLRLMREVGIDIDQALLRTPLAMVFPDGNGLRLPKLPAPIDALVGILRVRGWSWRDKFALLRVAIGWQRTGFQCDAALSVAELCASLTPRVRDEMIDPLCVSALNTPTAQASGQVFLRVLRDAMFGTSGGSNLLLPRQDLGALFPDAAARWIGERGGRIAVGHRAQAIAPTADGWQVDGEGFDAVLLACPPGEAARLVEGSGVGNTAWCAQARALRFEAIATIYLEGGHRLPEPMLALHSTPDAPAQFVFDRSQLCGDAGVWAMVVSASETERAKLEAQVCAQATTQLACVEPRVLQTVIDKRATFACTPGLQRPPMAIAPGLIACGDYVEGPYPATLEGAVLAAIAAVSAS</sequence>
<keyword evidence="1" id="KW-0732">Signal</keyword>
<evidence type="ECO:0000313" key="4">
    <source>
        <dbReference type="Proteomes" id="UP001367030"/>
    </source>
</evidence>
<dbReference type="Proteomes" id="UP001367030">
    <property type="component" value="Unassembled WGS sequence"/>
</dbReference>
<name>A0ABU8X9J6_9BURK</name>
<dbReference type="GO" id="GO:0016491">
    <property type="term" value="F:oxidoreductase activity"/>
    <property type="evidence" value="ECO:0007669"/>
    <property type="project" value="UniProtKB-KW"/>
</dbReference>
<dbReference type="Gene3D" id="3.50.50.60">
    <property type="entry name" value="FAD/NAD(P)-binding domain"/>
    <property type="match status" value="2"/>
</dbReference>
<feature type="signal peptide" evidence="1">
    <location>
        <begin position="1"/>
        <end position="21"/>
    </location>
</feature>
<dbReference type="NCBIfam" id="TIGR03467">
    <property type="entry name" value="HpnE"/>
    <property type="match status" value="1"/>
</dbReference>
<dbReference type="InterPro" id="IPR050464">
    <property type="entry name" value="Zeta_carotene_desat/Oxidored"/>
</dbReference>
<comment type="caution">
    <text evidence="3">The sequence shown here is derived from an EMBL/GenBank/DDBJ whole genome shotgun (WGS) entry which is preliminary data.</text>
</comment>
<dbReference type="Pfam" id="PF01593">
    <property type="entry name" value="Amino_oxidase"/>
    <property type="match status" value="1"/>
</dbReference>
<evidence type="ECO:0000259" key="2">
    <source>
        <dbReference type="Pfam" id="PF01593"/>
    </source>
</evidence>
<dbReference type="Gene3D" id="1.10.405.20">
    <property type="match status" value="1"/>
</dbReference>
<protein>
    <submittedName>
        <fullName evidence="3">Hydroxysqualene dehydroxylase HpnE</fullName>
        <ecNumber evidence="3">1.17.8.1</ecNumber>
    </submittedName>
</protein>
<dbReference type="Gene3D" id="3.90.660.10">
    <property type="match status" value="1"/>
</dbReference>